<proteinExistence type="predicted"/>
<name>A0A645IU06_9ZZZZ</name>
<dbReference type="AlphaFoldDB" id="A0A645IU06"/>
<sequence length="128" mass="14896">MESVAVQRSFFTVNPLIRKFFFQSVSVDLKGVCSYGKGWLFIEQRNDFLCLFSTKGFIIFMDDPDWYRVSNGQRLFLIAEGRKIKSLICLLTPEYVSEHTIDKTSGLRLEPSGNLNRFIHRCIGWNFV</sequence>
<gene>
    <name evidence="1" type="ORF">SDC9_202583</name>
</gene>
<reference evidence="1" key="1">
    <citation type="submission" date="2019-08" db="EMBL/GenBank/DDBJ databases">
        <authorList>
            <person name="Kucharzyk K."/>
            <person name="Murdoch R.W."/>
            <person name="Higgins S."/>
            <person name="Loffler F."/>
        </authorList>
    </citation>
    <scope>NUCLEOTIDE SEQUENCE</scope>
</reference>
<protein>
    <submittedName>
        <fullName evidence="1">Uncharacterized protein</fullName>
    </submittedName>
</protein>
<accession>A0A645IU06</accession>
<comment type="caution">
    <text evidence="1">The sequence shown here is derived from an EMBL/GenBank/DDBJ whole genome shotgun (WGS) entry which is preliminary data.</text>
</comment>
<organism evidence="1">
    <name type="scientific">bioreactor metagenome</name>
    <dbReference type="NCBI Taxonomy" id="1076179"/>
    <lineage>
        <taxon>unclassified sequences</taxon>
        <taxon>metagenomes</taxon>
        <taxon>ecological metagenomes</taxon>
    </lineage>
</organism>
<evidence type="ECO:0000313" key="1">
    <source>
        <dbReference type="EMBL" id="MPN54905.1"/>
    </source>
</evidence>
<dbReference type="EMBL" id="VSSQ01123594">
    <property type="protein sequence ID" value="MPN54905.1"/>
    <property type="molecule type" value="Genomic_DNA"/>
</dbReference>